<proteinExistence type="inferred from homology"/>
<sequence length="312" mass="35739">MSKTNKSYSNTHIRNTVYIGIGIGILANIVLLLFHISLCITGQKTKPTDLPIGLLTLIHLIMLVISGIIAADIFTPQGGRWDDLTCKLLIYLYRLMRDFSTCTTCLLSVLQVITLSPRSSCLAKFKDKSSHQKLIFLLFLCVNSYFRSHLLISIITTHNLTSDNFLYITESFSLLPMSFFLRDIFVILFTFREVTFIGIMTISNGYMVALLCRHRRLSQHLHRTSLSPISSPELRATQTILLLLSCFVVMSILDIIITYSRITVNHDSIFYCIQILVIHSYASFSPLVFLVTEKCIINILRYMWRRTMHISH</sequence>
<keyword evidence="4 12" id="KW-0589">Pheromone response</keyword>
<protein>
    <recommendedName>
        <fullName evidence="12">Vomeronasal type-1 receptor</fullName>
    </recommendedName>
</protein>
<comment type="subcellular location">
    <subcellularLocation>
        <location evidence="1 12">Cell membrane</location>
        <topology evidence="1 12">Multi-pass membrane protein</topology>
    </subcellularLocation>
</comment>
<reference evidence="13" key="1">
    <citation type="submission" date="2020-03" db="EMBL/GenBank/DDBJ databases">
        <title>Studies in the Genomics of Life Span.</title>
        <authorList>
            <person name="Glass D."/>
        </authorList>
    </citation>
    <scope>NUCLEOTIDE SEQUENCE</scope>
    <source>
        <strain evidence="13">SUZIE</strain>
        <tissue evidence="13">Muscle</tissue>
    </source>
</reference>
<dbReference type="FunFam" id="1.20.1070.10:FF:000051">
    <property type="entry name" value="Vomeronasal type-1 receptor"/>
    <property type="match status" value="1"/>
</dbReference>
<dbReference type="SUPFAM" id="SSF81321">
    <property type="entry name" value="Family A G protein-coupled receptor-like"/>
    <property type="match status" value="1"/>
</dbReference>
<dbReference type="PRINTS" id="PR01534">
    <property type="entry name" value="VOMERONASL1R"/>
</dbReference>
<dbReference type="GO" id="GO:0016503">
    <property type="term" value="F:pheromone receptor activity"/>
    <property type="evidence" value="ECO:0007669"/>
    <property type="project" value="InterPro"/>
</dbReference>
<dbReference type="InterPro" id="IPR004072">
    <property type="entry name" value="Vmron_rcpt_1"/>
</dbReference>
<dbReference type="PANTHER" id="PTHR24062">
    <property type="entry name" value="VOMERONASAL TYPE-1 RECEPTOR"/>
    <property type="match status" value="1"/>
</dbReference>
<evidence type="ECO:0000256" key="7">
    <source>
        <dbReference type="ARBA" id="ARBA00023040"/>
    </source>
</evidence>
<dbReference type="Gene3D" id="1.20.1070.10">
    <property type="entry name" value="Rhodopsin 7-helix transmembrane proteins"/>
    <property type="match status" value="1"/>
</dbReference>
<feature type="transmembrane region" description="Helical" evidence="12">
    <location>
        <begin position="134"/>
        <end position="155"/>
    </location>
</feature>
<dbReference type="EMBL" id="JAATJV010216682">
    <property type="protein sequence ID" value="MBZ3874028.1"/>
    <property type="molecule type" value="Genomic_DNA"/>
</dbReference>
<evidence type="ECO:0000313" key="14">
    <source>
        <dbReference type="Proteomes" id="UP001166674"/>
    </source>
</evidence>
<dbReference type="GO" id="GO:0007606">
    <property type="term" value="P:sensory perception of chemical stimulus"/>
    <property type="evidence" value="ECO:0007669"/>
    <property type="project" value="UniProtKB-ARBA"/>
</dbReference>
<evidence type="ECO:0000313" key="13">
    <source>
        <dbReference type="EMBL" id="MBZ3874028.1"/>
    </source>
</evidence>
<evidence type="ECO:0000256" key="3">
    <source>
        <dbReference type="ARBA" id="ARBA00022475"/>
    </source>
</evidence>
<dbReference type="GO" id="GO:0019236">
    <property type="term" value="P:response to pheromone"/>
    <property type="evidence" value="ECO:0007669"/>
    <property type="project" value="UniProtKB-KW"/>
</dbReference>
<name>A0AA41MLK2_SCICA</name>
<keyword evidence="6 12" id="KW-1133">Transmembrane helix</keyword>
<keyword evidence="11 12" id="KW-0807">Transducer</keyword>
<keyword evidence="9" id="KW-1015">Disulfide bond</keyword>
<dbReference type="AlphaFoldDB" id="A0AA41MLK2"/>
<evidence type="ECO:0000256" key="5">
    <source>
        <dbReference type="ARBA" id="ARBA00022692"/>
    </source>
</evidence>
<evidence type="ECO:0000256" key="1">
    <source>
        <dbReference type="ARBA" id="ARBA00004651"/>
    </source>
</evidence>
<gene>
    <name evidence="13" type="ORF">SUZIE_125890</name>
</gene>
<comment type="caution">
    <text evidence="13">The sequence shown here is derived from an EMBL/GenBank/DDBJ whole genome shotgun (WGS) entry which is preliminary data.</text>
</comment>
<keyword evidence="14" id="KW-1185">Reference proteome</keyword>
<organism evidence="13 14">
    <name type="scientific">Sciurus carolinensis</name>
    <name type="common">Eastern gray squirrel</name>
    <dbReference type="NCBI Taxonomy" id="30640"/>
    <lineage>
        <taxon>Eukaryota</taxon>
        <taxon>Metazoa</taxon>
        <taxon>Chordata</taxon>
        <taxon>Craniata</taxon>
        <taxon>Vertebrata</taxon>
        <taxon>Euteleostomi</taxon>
        <taxon>Mammalia</taxon>
        <taxon>Eutheria</taxon>
        <taxon>Euarchontoglires</taxon>
        <taxon>Glires</taxon>
        <taxon>Rodentia</taxon>
        <taxon>Sciuromorpha</taxon>
        <taxon>Sciuridae</taxon>
        <taxon>Sciurinae</taxon>
        <taxon>Sciurini</taxon>
        <taxon>Sciurus</taxon>
    </lineage>
</organism>
<feature type="transmembrane region" description="Helical" evidence="12">
    <location>
        <begin position="17"/>
        <end position="40"/>
    </location>
</feature>
<accession>A0AA41MLK2</accession>
<evidence type="ECO:0000256" key="2">
    <source>
        <dbReference type="ARBA" id="ARBA00010663"/>
    </source>
</evidence>
<dbReference type="CDD" id="cd13949">
    <property type="entry name" value="7tm_V1R_pheromone"/>
    <property type="match status" value="1"/>
</dbReference>
<keyword evidence="3 12" id="KW-1003">Cell membrane</keyword>
<dbReference type="Proteomes" id="UP001166674">
    <property type="component" value="Unassembled WGS sequence"/>
</dbReference>
<keyword evidence="5 12" id="KW-0812">Transmembrane</keyword>
<evidence type="ECO:0000256" key="11">
    <source>
        <dbReference type="ARBA" id="ARBA00023224"/>
    </source>
</evidence>
<feature type="transmembrane region" description="Helical" evidence="12">
    <location>
        <begin position="268"/>
        <end position="291"/>
    </location>
</feature>
<feature type="transmembrane region" description="Helical" evidence="12">
    <location>
        <begin position="240"/>
        <end position="262"/>
    </location>
</feature>
<comment type="similarity">
    <text evidence="2 12">Belongs to the G-protein coupled receptor 1 family.</text>
</comment>
<evidence type="ECO:0000256" key="12">
    <source>
        <dbReference type="RuleBase" id="RU364061"/>
    </source>
</evidence>
<keyword evidence="7 12" id="KW-0297">G-protein coupled receptor</keyword>
<evidence type="ECO:0000256" key="8">
    <source>
        <dbReference type="ARBA" id="ARBA00023136"/>
    </source>
</evidence>
<evidence type="ECO:0000256" key="9">
    <source>
        <dbReference type="ARBA" id="ARBA00023157"/>
    </source>
</evidence>
<dbReference type="GO" id="GO:0005886">
    <property type="term" value="C:plasma membrane"/>
    <property type="evidence" value="ECO:0007669"/>
    <property type="project" value="UniProtKB-SubCell"/>
</dbReference>
<dbReference type="Pfam" id="PF03402">
    <property type="entry name" value="V1R"/>
    <property type="match status" value="1"/>
</dbReference>
<evidence type="ECO:0000256" key="10">
    <source>
        <dbReference type="ARBA" id="ARBA00023170"/>
    </source>
</evidence>
<keyword evidence="10 12" id="KW-0675">Receptor</keyword>
<evidence type="ECO:0000256" key="6">
    <source>
        <dbReference type="ARBA" id="ARBA00022989"/>
    </source>
</evidence>
<feature type="transmembrane region" description="Helical" evidence="12">
    <location>
        <begin position="52"/>
        <end position="71"/>
    </location>
</feature>
<feature type="transmembrane region" description="Helical" evidence="12">
    <location>
        <begin position="184"/>
        <end position="212"/>
    </location>
</feature>
<evidence type="ECO:0000256" key="4">
    <source>
        <dbReference type="ARBA" id="ARBA00022507"/>
    </source>
</evidence>
<keyword evidence="8 12" id="KW-0472">Membrane</keyword>